<sequence length="589" mass="64336">MNVSDFLIDRLQAWGINRIFGYPGDGINGLLGALNRNGDLAFIQTRHEEMSAFMACAHAKFTRTVGVCLATSGPGAIHLLNGLYDAKLDHQPVVAIVGQQRRTALGGNYQQEVDLMSLFKDVAGDYVQMLTHPAQVRLVIDRAIRIAVAKRTVTAVIIPSDLQEEPAIKEPPREHGYMATGTGFPHARLVPRQADLMKAAGILNAGKRVAILVGAGAMGAATEIEALAEKLGAGVAKALLGKSALPDDLPYVTGSIGMLGTKPSWELMDNCDTLLMIGSGFPYAEYLPEPGKARGVQIDVDGSMLSLRYPMDVNLLGDSQDTLQELLPLIAYKEDRSWFEQVTANVAAWWETVEKRSEQEADPINPQQVIQRLSPKLPDYAVITADSGTAAFWYARNLRIRKGMLASLSGNLATMCPAIPYAIAAKFAFPDRMAVAISGDGAMQMLGMNELITIAKYWQSWQDPRLLVIVLNNRDLNMVTWEQRMLSGEPKFEASQDIPDVNYAAFANLIGLKGIRVEQPEHIDAALDELINASIPAVLDVVVDPNVPIIPSHIDFKTWRRFTQALMKGDPEQSGIIRQIIKEAMQGGI</sequence>
<evidence type="ECO:0000256" key="1">
    <source>
        <dbReference type="ARBA" id="ARBA00007812"/>
    </source>
</evidence>
<evidence type="ECO:0000259" key="5">
    <source>
        <dbReference type="Pfam" id="PF02775"/>
    </source>
</evidence>
<dbReference type="EMBL" id="FUYS01000003">
    <property type="protein sequence ID" value="SKB44909.1"/>
    <property type="molecule type" value="Genomic_DNA"/>
</dbReference>
<dbReference type="GO" id="GO:0003824">
    <property type="term" value="F:catalytic activity"/>
    <property type="evidence" value="ECO:0007669"/>
    <property type="project" value="InterPro"/>
</dbReference>
<dbReference type="AlphaFoldDB" id="A0A1T5BD14"/>
<dbReference type="InterPro" id="IPR047210">
    <property type="entry name" value="TPP_PYR_POXB-like"/>
</dbReference>
<dbReference type="SUPFAM" id="SSF52518">
    <property type="entry name" value="Thiamin diphosphate-binding fold (THDP-binding)"/>
    <property type="match status" value="2"/>
</dbReference>
<protein>
    <submittedName>
        <fullName evidence="7">Pyruvate dehydrogenase (Quinone)</fullName>
    </submittedName>
</protein>
<evidence type="ECO:0000313" key="8">
    <source>
        <dbReference type="Proteomes" id="UP000190541"/>
    </source>
</evidence>
<dbReference type="PROSITE" id="PS00187">
    <property type="entry name" value="TPP_ENZYMES"/>
    <property type="match status" value="1"/>
</dbReference>
<dbReference type="InterPro" id="IPR012001">
    <property type="entry name" value="Thiamin_PyroP_enz_TPP-bd_dom"/>
</dbReference>
<dbReference type="NCBIfam" id="NF006129">
    <property type="entry name" value="PRK08273.1"/>
    <property type="match status" value="1"/>
</dbReference>
<accession>A0A1T5BD14</accession>
<dbReference type="InterPro" id="IPR047212">
    <property type="entry name" value="TPP_POXB-like"/>
</dbReference>
<feature type="domain" description="Thiamine pyrophosphate enzyme central" evidence="4">
    <location>
        <begin position="198"/>
        <end position="326"/>
    </location>
</feature>
<dbReference type="Pfam" id="PF00205">
    <property type="entry name" value="TPP_enzyme_M"/>
    <property type="match status" value="1"/>
</dbReference>
<gene>
    <name evidence="7" type="ORF">SAMN05660226_01380</name>
</gene>
<dbReference type="Proteomes" id="UP000190541">
    <property type="component" value="Unassembled WGS sequence"/>
</dbReference>
<dbReference type="CDD" id="cd02014">
    <property type="entry name" value="TPP_POX"/>
    <property type="match status" value="1"/>
</dbReference>
<proteinExistence type="inferred from homology"/>
<evidence type="ECO:0000259" key="6">
    <source>
        <dbReference type="Pfam" id="PF02776"/>
    </source>
</evidence>
<dbReference type="OrthoDB" id="4494979at2"/>
<dbReference type="PANTHER" id="PTHR42981">
    <property type="entry name" value="PYRUVATE DEHYDROGENASE [UBIQUINONE]"/>
    <property type="match status" value="1"/>
</dbReference>
<evidence type="ECO:0000313" key="7">
    <source>
        <dbReference type="EMBL" id="SKB44909.1"/>
    </source>
</evidence>
<dbReference type="GO" id="GO:0000287">
    <property type="term" value="F:magnesium ion binding"/>
    <property type="evidence" value="ECO:0007669"/>
    <property type="project" value="InterPro"/>
</dbReference>
<dbReference type="Pfam" id="PF02776">
    <property type="entry name" value="TPP_enzyme_N"/>
    <property type="match status" value="1"/>
</dbReference>
<dbReference type="Pfam" id="PF02775">
    <property type="entry name" value="TPP_enzyme_C"/>
    <property type="match status" value="1"/>
</dbReference>
<dbReference type="InterPro" id="IPR011766">
    <property type="entry name" value="TPP_enzyme_TPP-bd"/>
</dbReference>
<dbReference type="InterPro" id="IPR012000">
    <property type="entry name" value="Thiamin_PyroP_enz_cen_dom"/>
</dbReference>
<dbReference type="STRING" id="623280.SAMN05660226_01380"/>
<keyword evidence="8" id="KW-1185">Reference proteome</keyword>
<dbReference type="PANTHER" id="PTHR42981:SF2">
    <property type="entry name" value="PYRUVATE DEHYDROGENASE [UBIQUINONE]"/>
    <property type="match status" value="1"/>
</dbReference>
<dbReference type="GO" id="GO:0030976">
    <property type="term" value="F:thiamine pyrophosphate binding"/>
    <property type="evidence" value="ECO:0007669"/>
    <property type="project" value="InterPro"/>
</dbReference>
<comment type="similarity">
    <text evidence="1 3">Belongs to the TPP enzyme family.</text>
</comment>
<dbReference type="InterPro" id="IPR000399">
    <property type="entry name" value="TPP-bd_CS"/>
</dbReference>
<evidence type="ECO:0000256" key="3">
    <source>
        <dbReference type="RuleBase" id="RU362132"/>
    </source>
</evidence>
<dbReference type="InterPro" id="IPR047211">
    <property type="entry name" value="POXB-like"/>
</dbReference>
<dbReference type="RefSeq" id="WP_079716091.1">
    <property type="nucleotide sequence ID" value="NZ_FUYS01000003.1"/>
</dbReference>
<keyword evidence="2 3" id="KW-0786">Thiamine pyrophosphate</keyword>
<feature type="domain" description="Thiamine pyrophosphate enzyme N-terminal TPP-binding" evidence="6">
    <location>
        <begin position="1"/>
        <end position="117"/>
    </location>
</feature>
<dbReference type="InterPro" id="IPR029035">
    <property type="entry name" value="DHS-like_NAD/FAD-binding_dom"/>
</dbReference>
<reference evidence="7 8" key="1">
    <citation type="submission" date="2017-02" db="EMBL/GenBank/DDBJ databases">
        <authorList>
            <person name="Peterson S.W."/>
        </authorList>
    </citation>
    <scope>NUCLEOTIDE SEQUENCE [LARGE SCALE GENOMIC DNA]</scope>
    <source>
        <strain evidence="7 8">DSM 22899</strain>
    </source>
</reference>
<name>A0A1T5BD14_9SPHI</name>
<organism evidence="7 8">
    <name type="scientific">Parapedobacter luteus</name>
    <dbReference type="NCBI Taxonomy" id="623280"/>
    <lineage>
        <taxon>Bacteria</taxon>
        <taxon>Pseudomonadati</taxon>
        <taxon>Bacteroidota</taxon>
        <taxon>Sphingobacteriia</taxon>
        <taxon>Sphingobacteriales</taxon>
        <taxon>Sphingobacteriaceae</taxon>
        <taxon>Parapedobacter</taxon>
    </lineage>
</organism>
<dbReference type="GO" id="GO:0019752">
    <property type="term" value="P:carboxylic acid metabolic process"/>
    <property type="evidence" value="ECO:0007669"/>
    <property type="project" value="UniProtKB-ARBA"/>
</dbReference>
<dbReference type="Gene3D" id="3.40.50.970">
    <property type="match status" value="2"/>
</dbReference>
<keyword evidence="7" id="KW-0670">Pyruvate</keyword>
<dbReference type="CDD" id="cd07039">
    <property type="entry name" value="TPP_PYR_POX"/>
    <property type="match status" value="1"/>
</dbReference>
<dbReference type="SUPFAM" id="SSF52467">
    <property type="entry name" value="DHS-like NAD/FAD-binding domain"/>
    <property type="match status" value="1"/>
</dbReference>
<dbReference type="InterPro" id="IPR029061">
    <property type="entry name" value="THDP-binding"/>
</dbReference>
<feature type="domain" description="Thiamine pyrophosphate enzyme TPP-binding" evidence="5">
    <location>
        <begin position="386"/>
        <end position="541"/>
    </location>
</feature>
<evidence type="ECO:0000259" key="4">
    <source>
        <dbReference type="Pfam" id="PF00205"/>
    </source>
</evidence>
<dbReference type="Gene3D" id="3.40.50.1220">
    <property type="entry name" value="TPP-binding domain"/>
    <property type="match status" value="1"/>
</dbReference>
<evidence type="ECO:0000256" key="2">
    <source>
        <dbReference type="ARBA" id="ARBA00023052"/>
    </source>
</evidence>